<reference evidence="1" key="1">
    <citation type="submission" date="2022-08" db="EMBL/GenBank/DDBJ databases">
        <title>Genome Sequence of Fusarium decemcellulare.</title>
        <authorList>
            <person name="Buettner E."/>
        </authorList>
    </citation>
    <scope>NUCLEOTIDE SEQUENCE</scope>
    <source>
        <strain evidence="1">Babe19</strain>
    </source>
</reference>
<evidence type="ECO:0000313" key="1">
    <source>
        <dbReference type="EMBL" id="KAJ3549763.1"/>
    </source>
</evidence>
<name>A0ACC1SZQ4_9HYPO</name>
<keyword evidence="2" id="KW-1185">Reference proteome</keyword>
<accession>A0ACC1SZQ4</accession>
<dbReference type="EMBL" id="JANRMS010000015">
    <property type="protein sequence ID" value="KAJ3549763.1"/>
    <property type="molecule type" value="Genomic_DNA"/>
</dbReference>
<comment type="caution">
    <text evidence="1">The sequence shown here is derived from an EMBL/GenBank/DDBJ whole genome shotgun (WGS) entry which is preliminary data.</text>
</comment>
<sequence length="732" mass="81741">MSRLRQLLTIVPLIGQTLGVPASLDITSMSKRVTTRDDDDFDMSDLSHITKIAAIGDSYSAGIGAGERLGSFTSGFFTQSDYACSRYDHAYPYLVNEDYRFGDKSNRNFQFQSCSGAIIEDVRKHQIPALDSDQQVIMLSAGGNDAELVKILNHCVYQWASFNSLEYVTGKLQESVAEKKIPFAGNIDWEELARGCDEQLKISEGIIDDIEFTAKIETVLYEAKSKLAEDGMIYYTGYGQFFADSMTAECDKVTWTTFIHKAHDLAGSEYLTVDRRKKMNELVVKVNEKIQTAVDRAGSNVKFIDYDDLIGDLHGRYCEAGVDESASDAGQRNGLMFYEFSTMDPGGSDPQKRSVEPQAAGTFSGDANTYAYILNIAEPGAEFAHGSSSMASASLNETNSLISIQAEEDGDEDWSIGVPNMLPDGYGRAFHPQILLHHLIADHIVWEMVSLNNKRHGNDWLPLDAGMETTCPVSLPKVDKEPECDATNDVANMESETWSELLDAFCETKPDLLDKFDETWKTSELGVDGYDGYSFTFELEVNEKDACKGNTCQDIMDKFKSCTYDSHTSFKSGQMELDCGTIKYSINEPEEEDEDEDVEKTPLEWRNEYCYPADEFGDHKDVHENQVRNFASGACELSHKVPVSRDDPFDTRERIAVGPNPALYYNVYWKEGCELENGETQQLPGNPLNEEDSSTYLCRDTLIDRYLSCNNGGVGGTIEAGCLVYEFKAYDE</sequence>
<proteinExistence type="predicted"/>
<protein>
    <submittedName>
        <fullName evidence="1">Uncharacterized protein</fullName>
    </submittedName>
</protein>
<organism evidence="1 2">
    <name type="scientific">Fusarium decemcellulare</name>
    <dbReference type="NCBI Taxonomy" id="57161"/>
    <lineage>
        <taxon>Eukaryota</taxon>
        <taxon>Fungi</taxon>
        <taxon>Dikarya</taxon>
        <taxon>Ascomycota</taxon>
        <taxon>Pezizomycotina</taxon>
        <taxon>Sordariomycetes</taxon>
        <taxon>Hypocreomycetidae</taxon>
        <taxon>Hypocreales</taxon>
        <taxon>Nectriaceae</taxon>
        <taxon>Fusarium</taxon>
        <taxon>Fusarium decemcellulare species complex</taxon>
    </lineage>
</organism>
<gene>
    <name evidence="1" type="ORF">NM208_g348</name>
</gene>
<evidence type="ECO:0000313" key="2">
    <source>
        <dbReference type="Proteomes" id="UP001148629"/>
    </source>
</evidence>
<dbReference type="Proteomes" id="UP001148629">
    <property type="component" value="Unassembled WGS sequence"/>
</dbReference>